<protein>
    <submittedName>
        <fullName evidence="1">Uncharacterized protein</fullName>
    </submittedName>
</protein>
<accession>A0A7J8HR13</accession>
<evidence type="ECO:0000313" key="1">
    <source>
        <dbReference type="EMBL" id="KAF6474767.1"/>
    </source>
</evidence>
<organism evidence="1 2">
    <name type="scientific">Rousettus aegyptiacus</name>
    <name type="common">Egyptian fruit bat</name>
    <name type="synonym">Pteropus aegyptiacus</name>
    <dbReference type="NCBI Taxonomy" id="9407"/>
    <lineage>
        <taxon>Eukaryota</taxon>
        <taxon>Metazoa</taxon>
        <taxon>Chordata</taxon>
        <taxon>Craniata</taxon>
        <taxon>Vertebrata</taxon>
        <taxon>Euteleostomi</taxon>
        <taxon>Mammalia</taxon>
        <taxon>Eutheria</taxon>
        <taxon>Laurasiatheria</taxon>
        <taxon>Chiroptera</taxon>
        <taxon>Yinpterochiroptera</taxon>
        <taxon>Pteropodoidea</taxon>
        <taxon>Pteropodidae</taxon>
        <taxon>Rousettinae</taxon>
        <taxon>Rousettus</taxon>
    </lineage>
</organism>
<dbReference type="AlphaFoldDB" id="A0A7J8HR13"/>
<evidence type="ECO:0000313" key="2">
    <source>
        <dbReference type="Proteomes" id="UP000593571"/>
    </source>
</evidence>
<dbReference type="Proteomes" id="UP000593571">
    <property type="component" value="Unassembled WGS sequence"/>
</dbReference>
<keyword evidence="2" id="KW-1185">Reference proteome</keyword>
<sequence>MWNLLSYFRTQYSYPRNASKVPDANVLIHCGTGGLPVLSPNHITFNEDDHFWPNIIKAISHIAQRLKWVWISLPSCSRVIWITWPPRQLSTELQLLTFYNETATKVTYQLKQEARSITNEAVQFLHFTQEQKCNNRAEKKDWQHRLICAKIQKY</sequence>
<proteinExistence type="predicted"/>
<dbReference type="EMBL" id="JACASE010000004">
    <property type="protein sequence ID" value="KAF6474767.1"/>
    <property type="molecule type" value="Genomic_DNA"/>
</dbReference>
<comment type="caution">
    <text evidence="1">The sequence shown here is derived from an EMBL/GenBank/DDBJ whole genome shotgun (WGS) entry which is preliminary data.</text>
</comment>
<name>A0A7J8HR13_ROUAE</name>
<gene>
    <name evidence="1" type="ORF">HJG63_010927</name>
</gene>
<reference evidence="1 2" key="1">
    <citation type="journal article" date="2020" name="Nature">
        <title>Six reference-quality genomes reveal evolution of bat adaptations.</title>
        <authorList>
            <person name="Jebb D."/>
            <person name="Huang Z."/>
            <person name="Pippel M."/>
            <person name="Hughes G.M."/>
            <person name="Lavrichenko K."/>
            <person name="Devanna P."/>
            <person name="Winkler S."/>
            <person name="Jermiin L.S."/>
            <person name="Skirmuntt E.C."/>
            <person name="Katzourakis A."/>
            <person name="Burkitt-Gray L."/>
            <person name="Ray D.A."/>
            <person name="Sullivan K.A.M."/>
            <person name="Roscito J.G."/>
            <person name="Kirilenko B.M."/>
            <person name="Davalos L.M."/>
            <person name="Corthals A.P."/>
            <person name="Power M.L."/>
            <person name="Jones G."/>
            <person name="Ransome R.D."/>
            <person name="Dechmann D.K.N."/>
            <person name="Locatelli A.G."/>
            <person name="Puechmaille S.J."/>
            <person name="Fedrigo O."/>
            <person name="Jarvis E.D."/>
            <person name="Hiller M."/>
            <person name="Vernes S.C."/>
            <person name="Myers E.W."/>
            <person name="Teeling E.C."/>
        </authorList>
    </citation>
    <scope>NUCLEOTIDE SEQUENCE [LARGE SCALE GENOMIC DNA]</scope>
    <source>
        <strain evidence="1">MRouAeg1</strain>
        <tissue evidence="1">Muscle</tissue>
    </source>
</reference>